<dbReference type="AlphaFoldDB" id="A0A1I4K1W4"/>
<dbReference type="STRING" id="653930.SAMN05216589_0703"/>
<dbReference type="Proteomes" id="UP000186904">
    <property type="component" value="Unassembled WGS sequence"/>
</dbReference>
<dbReference type="RefSeq" id="WP_074777813.1">
    <property type="nucleotide sequence ID" value="NZ_FOGN01000001.1"/>
</dbReference>
<evidence type="ECO:0000259" key="1">
    <source>
        <dbReference type="Pfam" id="PF18765"/>
    </source>
</evidence>
<feature type="domain" description="Polymerase beta nucleotidyltransferase" evidence="1">
    <location>
        <begin position="15"/>
        <end position="95"/>
    </location>
</feature>
<evidence type="ECO:0000313" key="3">
    <source>
        <dbReference type="EMBL" id="SFL72770.1"/>
    </source>
</evidence>
<dbReference type="InterPro" id="IPR041633">
    <property type="entry name" value="Polbeta"/>
</dbReference>
<proteinExistence type="predicted"/>
<evidence type="ECO:0000313" key="5">
    <source>
        <dbReference type="Proteomes" id="UP000186904"/>
    </source>
</evidence>
<dbReference type="EMBL" id="FOUA01000001">
    <property type="protein sequence ID" value="SFL72770.1"/>
    <property type="molecule type" value="Genomic_DNA"/>
</dbReference>
<evidence type="ECO:0000313" key="2">
    <source>
        <dbReference type="EMBL" id="SER48682.1"/>
    </source>
</evidence>
<dbReference type="Pfam" id="PF18765">
    <property type="entry name" value="Polbeta"/>
    <property type="match status" value="1"/>
</dbReference>
<dbReference type="PANTHER" id="PTHR43852:SF2">
    <property type="entry name" value="PROTEIN ADENYLYLTRANSFERASE MNTA"/>
    <property type="match status" value="1"/>
</dbReference>
<organism evidence="3 4">
    <name type="scientific">Halopseudomonas bauzanensis</name>
    <dbReference type="NCBI Taxonomy" id="653930"/>
    <lineage>
        <taxon>Bacteria</taxon>
        <taxon>Pseudomonadati</taxon>
        <taxon>Pseudomonadota</taxon>
        <taxon>Gammaproteobacteria</taxon>
        <taxon>Pseudomonadales</taxon>
        <taxon>Pseudomonadaceae</taxon>
        <taxon>Halopseudomonas</taxon>
    </lineage>
</organism>
<gene>
    <name evidence="3" type="ORF">SAMN04487855_0922</name>
    <name evidence="2" type="ORF">SAMN05216589_0703</name>
</gene>
<sequence length="130" mass="14034">MNLQPILDALRKAIPSLSALYLFGSQASGDAGPESDLDLAILADSPPDAVALWELSGQLATMAGCSVDLVNLRAASTVMQYRILTTGKRVWVRDSDVSLYESFILSDKTSLDEARADLLKDIRRTGTIYG</sequence>
<dbReference type="GO" id="GO:0016740">
    <property type="term" value="F:transferase activity"/>
    <property type="evidence" value="ECO:0007669"/>
    <property type="project" value="UniProtKB-KW"/>
</dbReference>
<dbReference type="Gene3D" id="3.30.460.10">
    <property type="entry name" value="Beta Polymerase, domain 2"/>
    <property type="match status" value="1"/>
</dbReference>
<reference evidence="4 5" key="1">
    <citation type="submission" date="2016-10" db="EMBL/GenBank/DDBJ databases">
        <authorList>
            <person name="de Groot N.N."/>
        </authorList>
    </citation>
    <scope>NUCLEOTIDE SEQUENCE [LARGE SCALE GENOMIC DNA]</scope>
    <source>
        <strain evidence="3 4">CGMCC 1.9095</strain>
        <strain evidence="2 5">DSM 22558</strain>
    </source>
</reference>
<dbReference type="NCBIfam" id="NF047752">
    <property type="entry name" value="MntA_antitoxin"/>
    <property type="match status" value="1"/>
</dbReference>
<name>A0A1I4K1W4_9GAMM</name>
<keyword evidence="4" id="KW-1185">Reference proteome</keyword>
<keyword evidence="3" id="KW-0808">Transferase</keyword>
<dbReference type="OrthoDB" id="9793109at2"/>
<dbReference type="InterPro" id="IPR043519">
    <property type="entry name" value="NT_sf"/>
</dbReference>
<dbReference type="Proteomes" id="UP000186599">
    <property type="component" value="Unassembled WGS sequence"/>
</dbReference>
<protein>
    <submittedName>
        <fullName evidence="3">Predicted nucleotidyltransferase</fullName>
    </submittedName>
</protein>
<accession>A0A1I4K1W4</accession>
<dbReference type="EMBL" id="FOGN01000001">
    <property type="protein sequence ID" value="SER48682.1"/>
    <property type="molecule type" value="Genomic_DNA"/>
</dbReference>
<dbReference type="SUPFAM" id="SSF81301">
    <property type="entry name" value="Nucleotidyltransferase"/>
    <property type="match status" value="1"/>
</dbReference>
<dbReference type="CDD" id="cd05403">
    <property type="entry name" value="NT_KNTase_like"/>
    <property type="match status" value="1"/>
</dbReference>
<dbReference type="InterPro" id="IPR052930">
    <property type="entry name" value="TA_antitoxin_MntA"/>
</dbReference>
<dbReference type="PANTHER" id="PTHR43852">
    <property type="entry name" value="NUCLEOTIDYLTRANSFERASE"/>
    <property type="match status" value="1"/>
</dbReference>
<evidence type="ECO:0000313" key="4">
    <source>
        <dbReference type="Proteomes" id="UP000186599"/>
    </source>
</evidence>